<feature type="region of interest" description="Disordered" evidence="1">
    <location>
        <begin position="1"/>
        <end position="72"/>
    </location>
</feature>
<sequence length="72" mass="7617">MTSNKDNGDWLSAQQAVQADGSERHNLPLINKKLPPLVANPEENANDAITSADKSTNGAANGTLIKSDKDKS</sequence>
<keyword evidence="3" id="KW-1185">Reference proteome</keyword>
<reference evidence="3" key="1">
    <citation type="journal article" date="2019" name="Int. J. Syst. Evol. Microbiol.">
        <title>The Global Catalogue of Microorganisms (GCM) 10K type strain sequencing project: providing services to taxonomists for standard genome sequencing and annotation.</title>
        <authorList>
            <consortium name="The Broad Institute Genomics Platform"/>
            <consortium name="The Broad Institute Genome Sequencing Center for Infectious Disease"/>
            <person name="Wu L."/>
            <person name="Ma J."/>
        </authorList>
    </citation>
    <scope>NUCLEOTIDE SEQUENCE [LARGE SCALE GENOMIC DNA]</scope>
    <source>
        <strain evidence="3">KCTC 23916</strain>
    </source>
</reference>
<name>A0ABQ2XC68_9BURK</name>
<feature type="compositionally biased region" description="Polar residues" evidence="1">
    <location>
        <begin position="47"/>
        <end position="60"/>
    </location>
</feature>
<protein>
    <submittedName>
        <fullName evidence="2">Uncharacterized protein</fullName>
    </submittedName>
</protein>
<evidence type="ECO:0000313" key="2">
    <source>
        <dbReference type="EMBL" id="GGX10105.1"/>
    </source>
</evidence>
<dbReference type="EMBL" id="BMYT01000002">
    <property type="protein sequence ID" value="GGX10105.1"/>
    <property type="molecule type" value="Genomic_DNA"/>
</dbReference>
<comment type="caution">
    <text evidence="2">The sequence shown here is derived from an EMBL/GenBank/DDBJ whole genome shotgun (WGS) entry which is preliminary data.</text>
</comment>
<dbReference type="RefSeq" id="WP_189345481.1">
    <property type="nucleotide sequence ID" value="NZ_BMYT01000002.1"/>
</dbReference>
<organism evidence="2 3">
    <name type="scientific">Undibacterium macrobrachii</name>
    <dbReference type="NCBI Taxonomy" id="1119058"/>
    <lineage>
        <taxon>Bacteria</taxon>
        <taxon>Pseudomonadati</taxon>
        <taxon>Pseudomonadota</taxon>
        <taxon>Betaproteobacteria</taxon>
        <taxon>Burkholderiales</taxon>
        <taxon>Oxalobacteraceae</taxon>
        <taxon>Undibacterium</taxon>
    </lineage>
</organism>
<evidence type="ECO:0000313" key="3">
    <source>
        <dbReference type="Proteomes" id="UP000620127"/>
    </source>
</evidence>
<proteinExistence type="predicted"/>
<feature type="compositionally biased region" description="Low complexity" evidence="1">
    <location>
        <begin position="27"/>
        <end position="37"/>
    </location>
</feature>
<evidence type="ECO:0000256" key="1">
    <source>
        <dbReference type="SAM" id="MobiDB-lite"/>
    </source>
</evidence>
<dbReference type="Proteomes" id="UP000620127">
    <property type="component" value="Unassembled WGS sequence"/>
</dbReference>
<accession>A0ABQ2XC68</accession>
<gene>
    <name evidence="2" type="ORF">GCM10011282_15490</name>
</gene>